<accession>A0ABR4ZIK7</accession>
<feature type="region of interest" description="Disordered" evidence="1">
    <location>
        <begin position="81"/>
        <end position="104"/>
    </location>
</feature>
<dbReference type="EMBL" id="JNFP01000008">
    <property type="protein sequence ID" value="KIA65226.1"/>
    <property type="molecule type" value="Genomic_DNA"/>
</dbReference>
<evidence type="ECO:0000313" key="3">
    <source>
        <dbReference type="Proteomes" id="UP000031364"/>
    </source>
</evidence>
<gene>
    <name evidence="2" type="ORF">FG87_08325</name>
</gene>
<dbReference type="Proteomes" id="UP000031364">
    <property type="component" value="Unassembled WGS sequence"/>
</dbReference>
<protein>
    <recommendedName>
        <fullName evidence="4">Secreted protein</fullName>
    </recommendedName>
</protein>
<evidence type="ECO:0000313" key="2">
    <source>
        <dbReference type="EMBL" id="KIA65226.1"/>
    </source>
</evidence>
<evidence type="ECO:0000256" key="1">
    <source>
        <dbReference type="SAM" id="MobiDB-lite"/>
    </source>
</evidence>
<keyword evidence="3" id="KW-1185">Reference proteome</keyword>
<reference evidence="2 3" key="1">
    <citation type="journal article" date="2014" name="Int. J. Syst. Evol. Microbiol.">
        <title>Nocardia vulneris sp. nov., isolated from wounds of human patients in North America.</title>
        <authorList>
            <person name="Lasker B.A."/>
            <person name="Bell M."/>
            <person name="Klenk H.P."/>
            <person name="Sproer C."/>
            <person name="Schumann C."/>
            <person name="Schumann P."/>
            <person name="Brown J.M."/>
        </authorList>
    </citation>
    <scope>NUCLEOTIDE SEQUENCE [LARGE SCALE GENOMIC DNA]</scope>
    <source>
        <strain evidence="2 3">W9851</strain>
    </source>
</reference>
<evidence type="ECO:0008006" key="4">
    <source>
        <dbReference type="Google" id="ProtNLM"/>
    </source>
</evidence>
<comment type="caution">
    <text evidence="2">The sequence shown here is derived from an EMBL/GenBank/DDBJ whole genome shotgun (WGS) entry which is preliminary data.</text>
</comment>
<sequence length="104" mass="10459">MPSSTAGRRLGAALGGLLLVLAATTFGLGAATVRAEPLPAGCRADYSTPRQLTVECDPGAGVGEHAYIRCTDTLGIKHTHIGTPIGEQGGRSTAVCGPDEVGNT</sequence>
<organism evidence="2 3">
    <name type="scientific">Nocardia vulneris</name>
    <dbReference type="NCBI Taxonomy" id="1141657"/>
    <lineage>
        <taxon>Bacteria</taxon>
        <taxon>Bacillati</taxon>
        <taxon>Actinomycetota</taxon>
        <taxon>Actinomycetes</taxon>
        <taxon>Mycobacteriales</taxon>
        <taxon>Nocardiaceae</taxon>
        <taxon>Nocardia</taxon>
    </lineage>
</organism>
<name>A0ABR4ZIK7_9NOCA</name>
<proteinExistence type="predicted"/>